<dbReference type="PIRSF" id="PIRSF006402">
    <property type="entry name" value="UCP006402_thioredoxin"/>
    <property type="match status" value="1"/>
</dbReference>
<dbReference type="RefSeq" id="WP_346750131.1">
    <property type="nucleotide sequence ID" value="NZ_JAUJEA010000001.1"/>
</dbReference>
<dbReference type="Proteomes" id="UP001172082">
    <property type="component" value="Unassembled WGS sequence"/>
</dbReference>
<feature type="domain" description="Spermatogenesis-associated protein 20-like TRX" evidence="1">
    <location>
        <begin position="37"/>
        <end position="192"/>
    </location>
</feature>
<protein>
    <submittedName>
        <fullName evidence="2">Thioredoxin domain-containing protein</fullName>
    </submittedName>
</protein>
<dbReference type="InterPro" id="IPR036249">
    <property type="entry name" value="Thioredoxin-like_sf"/>
</dbReference>
<dbReference type="InterPro" id="IPR024705">
    <property type="entry name" value="Ssp411"/>
</dbReference>
<evidence type="ECO:0000313" key="3">
    <source>
        <dbReference type="Proteomes" id="UP001172082"/>
    </source>
</evidence>
<proteinExistence type="predicted"/>
<dbReference type="PANTHER" id="PTHR42899:SF1">
    <property type="entry name" value="SPERMATOGENESIS-ASSOCIATED PROTEIN 20"/>
    <property type="match status" value="1"/>
</dbReference>
<dbReference type="InterPro" id="IPR008928">
    <property type="entry name" value="6-hairpin_glycosidase_sf"/>
</dbReference>
<dbReference type="SUPFAM" id="SSF52833">
    <property type="entry name" value="Thioredoxin-like"/>
    <property type="match status" value="1"/>
</dbReference>
<reference evidence="2" key="1">
    <citation type="submission" date="2023-06" db="EMBL/GenBank/DDBJ databases">
        <title>Genomic of Parafulvivirga corallium.</title>
        <authorList>
            <person name="Wang G."/>
        </authorList>
    </citation>
    <scope>NUCLEOTIDE SEQUENCE</scope>
    <source>
        <strain evidence="2">BMA10</strain>
    </source>
</reference>
<dbReference type="Gene3D" id="3.40.30.10">
    <property type="entry name" value="Glutaredoxin"/>
    <property type="match status" value="1"/>
</dbReference>
<keyword evidence="3" id="KW-1185">Reference proteome</keyword>
<name>A0ABT8KHC1_9BACT</name>
<evidence type="ECO:0000313" key="2">
    <source>
        <dbReference type="EMBL" id="MDN5200104.1"/>
    </source>
</evidence>
<accession>A0ABT8KHC1</accession>
<dbReference type="CDD" id="cd02955">
    <property type="entry name" value="SSP411"/>
    <property type="match status" value="1"/>
</dbReference>
<dbReference type="Pfam" id="PF03190">
    <property type="entry name" value="Thioredox_DsbH"/>
    <property type="match status" value="1"/>
</dbReference>
<dbReference type="EMBL" id="JAUJEA010000001">
    <property type="protein sequence ID" value="MDN5200104.1"/>
    <property type="molecule type" value="Genomic_DNA"/>
</dbReference>
<gene>
    <name evidence="2" type="ORF">QQ008_01995</name>
</gene>
<dbReference type="InterPro" id="IPR004879">
    <property type="entry name" value="Ssp411-like_TRX"/>
</dbReference>
<comment type="caution">
    <text evidence="2">The sequence shown here is derived from an EMBL/GenBank/DDBJ whole genome shotgun (WGS) entry which is preliminary data.</text>
</comment>
<dbReference type="SUPFAM" id="SSF48208">
    <property type="entry name" value="Six-hairpin glycosidases"/>
    <property type="match status" value="1"/>
</dbReference>
<dbReference type="Gene3D" id="1.50.10.20">
    <property type="match status" value="2"/>
</dbReference>
<dbReference type="PANTHER" id="PTHR42899">
    <property type="entry name" value="SPERMATOGENESIS-ASSOCIATED PROTEIN 20"/>
    <property type="match status" value="1"/>
</dbReference>
<organism evidence="2 3">
    <name type="scientific">Splendidivirga corallicola</name>
    <dbReference type="NCBI Taxonomy" id="3051826"/>
    <lineage>
        <taxon>Bacteria</taxon>
        <taxon>Pseudomonadati</taxon>
        <taxon>Bacteroidota</taxon>
        <taxon>Cytophagia</taxon>
        <taxon>Cytophagales</taxon>
        <taxon>Splendidivirgaceae</taxon>
        <taxon>Splendidivirga</taxon>
    </lineage>
</organism>
<evidence type="ECO:0000259" key="1">
    <source>
        <dbReference type="Pfam" id="PF03190"/>
    </source>
</evidence>
<sequence length="703" mass="80516">MRGFVTFFSLIIFVSSLSNSCGQKNSAMQQDSDHQYTNKLINESSPYLLQHAHNPVDWYPWGEEALEKAKKENKLMVISIGYAACHWCHVMEKESFEDSAVAKLMNEKFISIKVDREERPDVDQIYMNAAQLLTGSGGWPLNAIALPDGRPIFAGTYFPKENWMNLLERVQEFYVNTPEKAEEQASRLTEGIQTVELISLNTSEETFTQEDLAVIFEGWKEMMDFKFGGQRGAPKFPVPIGHQFLLKYYHNSGDKKALEAVTTTLDKMALGGIYDQIGGGFARYSTDKYWKVPHFEKMLYDNAQLVSLYASAYQLTKDPLYKEVVYETLEFIKRELTSEENGFYSSLDADSEGEEGKFYIWKKPDIDKIIGADSDFIIDYYSIEEDGNWEHGNNILLREMKDEDFAEAHGLSVADLKEQVSKAKKLLLEARENKIRPGLDDKILTAWNALMIKGYADAYRVFDEETFLEMALKNAAFIKDKALSKNGQLTRNYKDGKASINAFLDDYAFTIEAFIALYQATFEEQWLFEAEKLLKYSLDHFFDEASGMFFYTSDLDPDLIARKMEVADNVIPSSNSAMAKNLYILGEYLYNEDYISKARQMLNNVKDKLNEGGPYYGNWDIVMSYFVNQPYEVAIVGDDFEAKRKAMDQHFLPNVLFMGGKNEGKLPLLENKLVEGRTTIYVCQNKSCRLPVTEVDRALTQIK</sequence>